<gene>
    <name evidence="2" type="ORF">SAMN05660686_04738</name>
</gene>
<feature type="compositionally biased region" description="Basic residues" evidence="1">
    <location>
        <begin position="115"/>
        <end position="125"/>
    </location>
</feature>
<evidence type="ECO:0000313" key="2">
    <source>
        <dbReference type="EMBL" id="SDG53402.1"/>
    </source>
</evidence>
<sequence length="210" mass="23655">MLGRGRGGVSVKDNSKTFLRLGKSSFRPLRMVLFPYAFHRAHPLETYRRCGQSRSSVRTPNRPRSFWRILRLGEIWPARIDPARYSIYRDRSRPSRTDCRVNPAPAHHGPPPSRQRLRTKGSRRRLRRACANLAPAGRRRLSERHSLPFSRADLKEAPLTRGSSLVCRVGLSRSRVFSPPGVSLPDFPKVAGLIGTWGLLLTGPSSQTVG</sequence>
<accession>A0A8G2BMD5</accession>
<name>A0A8G2BMD5_9PROT</name>
<proteinExistence type="predicted"/>
<reference evidence="2 3" key="1">
    <citation type="submission" date="2016-10" db="EMBL/GenBank/DDBJ databases">
        <authorList>
            <person name="Varghese N."/>
            <person name="Submissions S."/>
        </authorList>
    </citation>
    <scope>NUCLEOTIDE SEQUENCE [LARGE SCALE GENOMIC DNA]</scope>
    <source>
        <strain evidence="2 3">DSM 18839</strain>
    </source>
</reference>
<dbReference type="Proteomes" id="UP000198615">
    <property type="component" value="Unassembled WGS sequence"/>
</dbReference>
<dbReference type="EMBL" id="FNBW01000021">
    <property type="protein sequence ID" value="SDG53402.1"/>
    <property type="molecule type" value="Genomic_DNA"/>
</dbReference>
<dbReference type="AlphaFoldDB" id="A0A8G2BMD5"/>
<comment type="caution">
    <text evidence="2">The sequence shown here is derived from an EMBL/GenBank/DDBJ whole genome shotgun (WGS) entry which is preliminary data.</text>
</comment>
<organism evidence="2 3">
    <name type="scientific">Thalassobaculum litoreum DSM 18839</name>
    <dbReference type="NCBI Taxonomy" id="1123362"/>
    <lineage>
        <taxon>Bacteria</taxon>
        <taxon>Pseudomonadati</taxon>
        <taxon>Pseudomonadota</taxon>
        <taxon>Alphaproteobacteria</taxon>
        <taxon>Rhodospirillales</taxon>
        <taxon>Thalassobaculaceae</taxon>
        <taxon>Thalassobaculum</taxon>
    </lineage>
</organism>
<keyword evidence="3" id="KW-1185">Reference proteome</keyword>
<protein>
    <submittedName>
        <fullName evidence="2">Uncharacterized protein</fullName>
    </submittedName>
</protein>
<evidence type="ECO:0000256" key="1">
    <source>
        <dbReference type="SAM" id="MobiDB-lite"/>
    </source>
</evidence>
<evidence type="ECO:0000313" key="3">
    <source>
        <dbReference type="Proteomes" id="UP000198615"/>
    </source>
</evidence>
<feature type="region of interest" description="Disordered" evidence="1">
    <location>
        <begin position="91"/>
        <end position="125"/>
    </location>
</feature>